<feature type="domain" description="Anti-sigma K factor RskA C-terminal" evidence="1">
    <location>
        <begin position="95"/>
        <end position="227"/>
    </location>
</feature>
<evidence type="ECO:0000313" key="3">
    <source>
        <dbReference type="Proteomes" id="UP000030988"/>
    </source>
</evidence>
<accession>A0A0B2BT71</accession>
<dbReference type="Proteomes" id="UP000030988">
    <property type="component" value="Unassembled WGS sequence"/>
</dbReference>
<dbReference type="PANTHER" id="PTHR37461">
    <property type="entry name" value="ANTI-SIGMA-K FACTOR RSKA"/>
    <property type="match status" value="1"/>
</dbReference>
<dbReference type="GO" id="GO:0006417">
    <property type="term" value="P:regulation of translation"/>
    <property type="evidence" value="ECO:0007669"/>
    <property type="project" value="TreeGrafter"/>
</dbReference>
<dbReference type="EMBL" id="JTDN01000002">
    <property type="protein sequence ID" value="KHL24718.1"/>
    <property type="molecule type" value="Genomic_DNA"/>
</dbReference>
<keyword evidence="3" id="KW-1185">Reference proteome</keyword>
<protein>
    <recommendedName>
        <fullName evidence="1">Anti-sigma K factor RskA C-terminal domain-containing protein</fullName>
    </recommendedName>
</protein>
<dbReference type="Pfam" id="PF10099">
    <property type="entry name" value="RskA_C"/>
    <property type="match status" value="1"/>
</dbReference>
<proteinExistence type="predicted"/>
<evidence type="ECO:0000259" key="1">
    <source>
        <dbReference type="Pfam" id="PF10099"/>
    </source>
</evidence>
<dbReference type="GO" id="GO:0005886">
    <property type="term" value="C:plasma membrane"/>
    <property type="evidence" value="ECO:0007669"/>
    <property type="project" value="InterPro"/>
</dbReference>
<sequence length="236" mass="24543">MNPDDQFLAAELALGLLEGPELVAARARLLTDAEFAAETAWWQEQFAGLADDAVPADPPAGLLEGIEERLTAPVRVVSARRPWPWFGGGMLSGALAAGLAALLLMPGPEVIERVTERVVEVPVAAPPPLVAVLAPGKGIDRAPVAAVYDQQTRTLRLTATITVPADRAAELWRIGSDNVPRALGLLSPGNRATIRIEGDLVLQPDETIAISIEPAGGSPTGLPTGEVIAAGPLVTS</sequence>
<dbReference type="InterPro" id="IPR051474">
    <property type="entry name" value="Anti-sigma-K/W_factor"/>
</dbReference>
<name>A0A0B2BT71_9SPHN</name>
<evidence type="ECO:0000313" key="2">
    <source>
        <dbReference type="EMBL" id="KHL24718.1"/>
    </source>
</evidence>
<dbReference type="GO" id="GO:0016989">
    <property type="term" value="F:sigma factor antagonist activity"/>
    <property type="evidence" value="ECO:0007669"/>
    <property type="project" value="TreeGrafter"/>
</dbReference>
<organism evidence="2 3">
    <name type="scientific">Croceibacterium mercuriale</name>
    <dbReference type="NCBI Taxonomy" id="1572751"/>
    <lineage>
        <taxon>Bacteria</taxon>
        <taxon>Pseudomonadati</taxon>
        <taxon>Pseudomonadota</taxon>
        <taxon>Alphaproteobacteria</taxon>
        <taxon>Sphingomonadales</taxon>
        <taxon>Erythrobacteraceae</taxon>
        <taxon>Croceibacterium</taxon>
    </lineage>
</organism>
<comment type="caution">
    <text evidence="2">The sequence shown here is derived from an EMBL/GenBank/DDBJ whole genome shotgun (WGS) entry which is preliminary data.</text>
</comment>
<dbReference type="RefSeq" id="WP_039097171.1">
    <property type="nucleotide sequence ID" value="NZ_JTDN01000002.1"/>
</dbReference>
<dbReference type="PANTHER" id="PTHR37461:SF1">
    <property type="entry name" value="ANTI-SIGMA-K FACTOR RSKA"/>
    <property type="match status" value="1"/>
</dbReference>
<dbReference type="OrthoDB" id="9816387at2"/>
<dbReference type="InterPro" id="IPR018764">
    <property type="entry name" value="RskA_C"/>
</dbReference>
<dbReference type="STRING" id="1572751.PK98_12330"/>
<reference evidence="2 3" key="1">
    <citation type="submission" date="2014-11" db="EMBL/GenBank/DDBJ databases">
        <title>Draft genome sequence of Kirrobacter mercurialis.</title>
        <authorList>
            <person name="Coil D.A."/>
            <person name="Eisen J.A."/>
        </authorList>
    </citation>
    <scope>NUCLEOTIDE SEQUENCE [LARGE SCALE GENOMIC DNA]</scope>
    <source>
        <strain evidence="2 3">Coronado</strain>
    </source>
</reference>
<dbReference type="AlphaFoldDB" id="A0A0B2BT71"/>
<gene>
    <name evidence="2" type="ORF">PK98_12330</name>
</gene>